<name>A0A2L2XC25_9FIRM</name>
<dbReference type="EMBL" id="BFAV01000119">
    <property type="protein sequence ID" value="GBF33775.1"/>
    <property type="molecule type" value="Genomic_DNA"/>
</dbReference>
<accession>A0A2L2XC25</accession>
<dbReference type="Proteomes" id="UP000239549">
    <property type="component" value="Unassembled WGS sequence"/>
</dbReference>
<organism evidence="1 2">
    <name type="scientific">Desulfocucumis palustris</name>
    <dbReference type="NCBI Taxonomy" id="1898651"/>
    <lineage>
        <taxon>Bacteria</taxon>
        <taxon>Bacillati</taxon>
        <taxon>Bacillota</taxon>
        <taxon>Clostridia</taxon>
        <taxon>Eubacteriales</taxon>
        <taxon>Desulfocucumaceae</taxon>
        <taxon>Desulfocucumis</taxon>
    </lineage>
</organism>
<evidence type="ECO:0000313" key="2">
    <source>
        <dbReference type="Proteomes" id="UP000239549"/>
    </source>
</evidence>
<comment type="caution">
    <text evidence="1">The sequence shown here is derived from an EMBL/GenBank/DDBJ whole genome shotgun (WGS) entry which is preliminary data.</text>
</comment>
<dbReference type="AlphaFoldDB" id="A0A2L2XC25"/>
<protein>
    <submittedName>
        <fullName evidence="1">Uncharacterized protein</fullName>
    </submittedName>
</protein>
<sequence length="38" mass="4624">MFNNLDNFLFPKYKQRRSTLITVEIITILNPHIYNIDQ</sequence>
<evidence type="ECO:0000313" key="1">
    <source>
        <dbReference type="EMBL" id="GBF33775.1"/>
    </source>
</evidence>
<gene>
    <name evidence="1" type="ORF">DCCM_2886</name>
</gene>
<reference evidence="2" key="1">
    <citation type="submission" date="2018-02" db="EMBL/GenBank/DDBJ databases">
        <title>Genome sequence of Desulfocucumis palustris strain NAW-5.</title>
        <authorList>
            <person name="Watanabe M."/>
            <person name="Kojima H."/>
            <person name="Fukui M."/>
        </authorList>
    </citation>
    <scope>NUCLEOTIDE SEQUENCE [LARGE SCALE GENOMIC DNA]</scope>
    <source>
        <strain evidence="2">NAW-5</strain>
    </source>
</reference>
<proteinExistence type="predicted"/>
<keyword evidence="2" id="KW-1185">Reference proteome</keyword>